<dbReference type="EMBL" id="LAZR01065364">
    <property type="protein sequence ID" value="KKK55709.1"/>
    <property type="molecule type" value="Genomic_DNA"/>
</dbReference>
<organism evidence="1">
    <name type="scientific">marine sediment metagenome</name>
    <dbReference type="NCBI Taxonomy" id="412755"/>
    <lineage>
        <taxon>unclassified sequences</taxon>
        <taxon>metagenomes</taxon>
        <taxon>ecological metagenomes</taxon>
    </lineage>
</organism>
<evidence type="ECO:0000313" key="1">
    <source>
        <dbReference type="EMBL" id="KKK55709.1"/>
    </source>
</evidence>
<reference evidence="1" key="1">
    <citation type="journal article" date="2015" name="Nature">
        <title>Complex archaea that bridge the gap between prokaryotes and eukaryotes.</title>
        <authorList>
            <person name="Spang A."/>
            <person name="Saw J.H."/>
            <person name="Jorgensen S.L."/>
            <person name="Zaremba-Niedzwiedzka K."/>
            <person name="Martijn J."/>
            <person name="Lind A.E."/>
            <person name="van Eijk R."/>
            <person name="Schleper C."/>
            <person name="Guy L."/>
            <person name="Ettema T.J."/>
        </authorList>
    </citation>
    <scope>NUCLEOTIDE SEQUENCE</scope>
</reference>
<accession>A0A0F8YNG1</accession>
<sequence length="57" mass="6400">MKKTLWNRSEIVTNARKFLCGATGKDDDDPVFEKAVSEVVETTVKQIRTMGGTVLER</sequence>
<proteinExistence type="predicted"/>
<name>A0A0F8YNG1_9ZZZZ</name>
<gene>
    <name evidence="1" type="ORF">LCGC14_3071840</name>
</gene>
<protein>
    <submittedName>
        <fullName evidence="1">Uncharacterized protein</fullName>
    </submittedName>
</protein>
<comment type="caution">
    <text evidence="1">The sequence shown here is derived from an EMBL/GenBank/DDBJ whole genome shotgun (WGS) entry which is preliminary data.</text>
</comment>
<dbReference type="AlphaFoldDB" id="A0A0F8YNG1"/>